<dbReference type="EMBL" id="JAGPXD010000005">
    <property type="protein sequence ID" value="KAH7353724.1"/>
    <property type="molecule type" value="Genomic_DNA"/>
</dbReference>
<sequence>MPSAAPSLTPDTVHLEKDVQLVYLCTLRTAANESCRDINNIKYASGNSNSDHHLTPLQIFLCKLAQICNTRRGGETITAMVALKGTGGTKGPTYLFASNNRKDVELHGMKELLVDLLSDVRNLDNLAVKALQKHVLWRVLEFGFDRVESHIWHLLDAIAGCIEKCSQRGEASGSSTITQLRQLEERAKLPCDMSGDSAKSKFLSDCSILLKAIQSAKEGDFGKTIEDRARDEDPDASLPWRELRHHLGRLHSYRQAADSIVNVAKDHPEMVTNFTVDYISSSAQVKLPMPRPSPSPQDLIQGAFPDLKIDDYKHELDDLREHGLDRNIRVQLYLHQKMKRLVHCEVLLHDYLARKNIDKPTKFWNDSMFIATSKPPCRLCDYYFKAADNNFQVQSSHGNTYPRWRLPDISKEQGADADERQLELLEDIVEQLELDTLKLLKEKEAQWKRWDSATGSRTAQSVGPGLAALGRGYAASSSGSPESVLGPSDGYGRASSPADGSDYSDVGVAL</sequence>
<gene>
    <name evidence="3" type="ORF">B0T11DRAFT_312295</name>
</gene>
<organism evidence="3 4">
    <name type="scientific">Plectosphaerella cucumerina</name>
    <dbReference type="NCBI Taxonomy" id="40658"/>
    <lineage>
        <taxon>Eukaryota</taxon>
        <taxon>Fungi</taxon>
        <taxon>Dikarya</taxon>
        <taxon>Ascomycota</taxon>
        <taxon>Pezizomycotina</taxon>
        <taxon>Sordariomycetes</taxon>
        <taxon>Hypocreomycetidae</taxon>
        <taxon>Glomerellales</taxon>
        <taxon>Plectosphaerellaceae</taxon>
        <taxon>Plectosphaerella</taxon>
    </lineage>
</organism>
<name>A0A8K0TC94_9PEZI</name>
<dbReference type="InterPro" id="IPR027796">
    <property type="entry name" value="OTT_1508_deam-like"/>
</dbReference>
<dbReference type="AlphaFoldDB" id="A0A8K0TC94"/>
<dbReference type="PANTHER" id="PTHR42037">
    <property type="match status" value="1"/>
</dbReference>
<dbReference type="PANTHER" id="PTHR42037:SF1">
    <property type="match status" value="1"/>
</dbReference>
<protein>
    <submittedName>
        <fullName evidence="3">Uncharacterized protein</fullName>
    </submittedName>
</protein>
<evidence type="ECO:0000256" key="2">
    <source>
        <dbReference type="SAM" id="MobiDB-lite"/>
    </source>
</evidence>
<reference evidence="3" key="1">
    <citation type="journal article" date="2021" name="Nat. Commun.">
        <title>Genetic determinants of endophytism in the Arabidopsis root mycobiome.</title>
        <authorList>
            <person name="Mesny F."/>
            <person name="Miyauchi S."/>
            <person name="Thiergart T."/>
            <person name="Pickel B."/>
            <person name="Atanasova L."/>
            <person name="Karlsson M."/>
            <person name="Huettel B."/>
            <person name="Barry K.W."/>
            <person name="Haridas S."/>
            <person name="Chen C."/>
            <person name="Bauer D."/>
            <person name="Andreopoulos W."/>
            <person name="Pangilinan J."/>
            <person name="LaButti K."/>
            <person name="Riley R."/>
            <person name="Lipzen A."/>
            <person name="Clum A."/>
            <person name="Drula E."/>
            <person name="Henrissat B."/>
            <person name="Kohler A."/>
            <person name="Grigoriev I.V."/>
            <person name="Martin F.M."/>
            <person name="Hacquard S."/>
        </authorList>
    </citation>
    <scope>NUCLEOTIDE SEQUENCE</scope>
    <source>
        <strain evidence="3">MPI-CAGE-AT-0016</strain>
    </source>
</reference>
<evidence type="ECO:0000313" key="3">
    <source>
        <dbReference type="EMBL" id="KAH7353724.1"/>
    </source>
</evidence>
<dbReference type="Proteomes" id="UP000813385">
    <property type="component" value="Unassembled WGS sequence"/>
</dbReference>
<evidence type="ECO:0000256" key="1">
    <source>
        <dbReference type="SAM" id="Coils"/>
    </source>
</evidence>
<keyword evidence="1" id="KW-0175">Coiled coil</keyword>
<accession>A0A8K0TC94</accession>
<comment type="caution">
    <text evidence="3">The sequence shown here is derived from an EMBL/GenBank/DDBJ whole genome shotgun (WGS) entry which is preliminary data.</text>
</comment>
<feature type="region of interest" description="Disordered" evidence="2">
    <location>
        <begin position="470"/>
        <end position="510"/>
    </location>
</feature>
<proteinExistence type="predicted"/>
<evidence type="ECO:0000313" key="4">
    <source>
        <dbReference type="Proteomes" id="UP000813385"/>
    </source>
</evidence>
<dbReference type="OrthoDB" id="3251507at2759"/>
<feature type="coiled-coil region" evidence="1">
    <location>
        <begin position="415"/>
        <end position="442"/>
    </location>
</feature>
<keyword evidence="4" id="KW-1185">Reference proteome</keyword>
<dbReference type="Pfam" id="PF14441">
    <property type="entry name" value="OTT_1508_deam"/>
    <property type="match status" value="1"/>
</dbReference>